<organism evidence="3 4">
    <name type="scientific">Streblomastix strix</name>
    <dbReference type="NCBI Taxonomy" id="222440"/>
    <lineage>
        <taxon>Eukaryota</taxon>
        <taxon>Metamonada</taxon>
        <taxon>Preaxostyla</taxon>
        <taxon>Oxymonadida</taxon>
        <taxon>Streblomastigidae</taxon>
        <taxon>Streblomastix</taxon>
    </lineage>
</organism>
<dbReference type="Pfam" id="PF08393">
    <property type="entry name" value="DHC_N2"/>
    <property type="match status" value="1"/>
</dbReference>
<dbReference type="GO" id="GO:0045505">
    <property type="term" value="F:dynein intermediate chain binding"/>
    <property type="evidence" value="ECO:0007669"/>
    <property type="project" value="InterPro"/>
</dbReference>
<dbReference type="InterPro" id="IPR013602">
    <property type="entry name" value="Dynein_heavy_linker"/>
</dbReference>
<feature type="domain" description="Dynein heavy chain linker" evidence="2">
    <location>
        <begin position="3"/>
        <end position="147"/>
    </location>
</feature>
<protein>
    <recommendedName>
        <fullName evidence="2">Dynein heavy chain linker domain-containing protein</fullName>
    </recommendedName>
</protein>
<evidence type="ECO:0000256" key="1">
    <source>
        <dbReference type="SAM" id="MobiDB-lite"/>
    </source>
</evidence>
<dbReference type="GO" id="GO:0030286">
    <property type="term" value="C:dynein complex"/>
    <property type="evidence" value="ECO:0007669"/>
    <property type="project" value="InterPro"/>
</dbReference>
<dbReference type="GO" id="GO:0007018">
    <property type="term" value="P:microtubule-based movement"/>
    <property type="evidence" value="ECO:0007669"/>
    <property type="project" value="InterPro"/>
</dbReference>
<comment type="caution">
    <text evidence="3">The sequence shown here is derived from an EMBL/GenBank/DDBJ whole genome shotgun (WGS) entry which is preliminary data.</text>
</comment>
<proteinExistence type="predicted"/>
<sequence length="168" mass="19448">MQLNNKTLEQVQKRLEEYLETKRVKFRHTYFLSNDEPLQILAQTADTRAVQPFKCKCFYSINALTFASEVTITGEKNSDDEPINDPSSTLTPSGTYTNKDPLEKSDYVTTMISAENKYVQLTESVYMHLPVETWLLNFKTEMRKPANFVIRQELDAFLCTKLEILLGF</sequence>
<dbReference type="InterPro" id="IPR042228">
    <property type="entry name" value="Dynein_linker_3"/>
</dbReference>
<evidence type="ECO:0000313" key="3">
    <source>
        <dbReference type="EMBL" id="KAA6391768.1"/>
    </source>
</evidence>
<reference evidence="3 4" key="1">
    <citation type="submission" date="2019-03" db="EMBL/GenBank/DDBJ databases">
        <title>Single cell metagenomics reveals metabolic interactions within the superorganism composed of flagellate Streblomastix strix and complex community of Bacteroidetes bacteria on its surface.</title>
        <authorList>
            <person name="Treitli S.C."/>
            <person name="Kolisko M."/>
            <person name="Husnik F."/>
            <person name="Keeling P."/>
            <person name="Hampl V."/>
        </authorList>
    </citation>
    <scope>NUCLEOTIDE SEQUENCE [LARGE SCALE GENOMIC DNA]</scope>
    <source>
        <strain evidence="3">ST1C</strain>
    </source>
</reference>
<feature type="region of interest" description="Disordered" evidence="1">
    <location>
        <begin position="75"/>
        <end position="96"/>
    </location>
</feature>
<evidence type="ECO:0000259" key="2">
    <source>
        <dbReference type="Pfam" id="PF08393"/>
    </source>
</evidence>
<dbReference type="OrthoDB" id="5593012at2759"/>
<feature type="compositionally biased region" description="Polar residues" evidence="1">
    <location>
        <begin position="85"/>
        <end position="96"/>
    </location>
</feature>
<dbReference type="AlphaFoldDB" id="A0A5J4WA08"/>
<dbReference type="GO" id="GO:0051959">
    <property type="term" value="F:dynein light intermediate chain binding"/>
    <property type="evidence" value="ECO:0007669"/>
    <property type="project" value="InterPro"/>
</dbReference>
<dbReference type="PANTHER" id="PTHR45703">
    <property type="entry name" value="DYNEIN HEAVY CHAIN"/>
    <property type="match status" value="1"/>
</dbReference>
<dbReference type="EMBL" id="SNRW01002765">
    <property type="protein sequence ID" value="KAA6391768.1"/>
    <property type="molecule type" value="Genomic_DNA"/>
</dbReference>
<name>A0A5J4WA08_9EUKA</name>
<dbReference type="Gene3D" id="3.20.180.20">
    <property type="entry name" value="Dynein heavy chain, N-terminal domain 2"/>
    <property type="match status" value="1"/>
</dbReference>
<evidence type="ECO:0000313" key="4">
    <source>
        <dbReference type="Proteomes" id="UP000324800"/>
    </source>
</evidence>
<accession>A0A5J4WA08</accession>
<dbReference type="InterPro" id="IPR026983">
    <property type="entry name" value="DHC"/>
</dbReference>
<dbReference type="Proteomes" id="UP000324800">
    <property type="component" value="Unassembled WGS sequence"/>
</dbReference>
<gene>
    <name evidence="3" type="ORF">EZS28_012707</name>
</gene>